<dbReference type="AlphaFoldDB" id="Q74N42"/>
<keyword evidence="3" id="KW-1185">Reference proteome</keyword>
<dbReference type="BioCyc" id="NEQU228908:GJB6-22-MONOMER"/>
<dbReference type="HOGENOM" id="CLU_1227688_0_0_2"/>
<organism evidence="2 3">
    <name type="scientific">Nanoarchaeum equitans (strain Kin4-M)</name>
    <dbReference type="NCBI Taxonomy" id="228908"/>
    <lineage>
        <taxon>Archaea</taxon>
        <taxon>Nanobdellota</taxon>
        <taxon>Candidatus Nanoarchaeia</taxon>
        <taxon>Nanoarchaeales</taxon>
        <taxon>Nanoarchaeaceae</taxon>
        <taxon>Nanoarchaeum</taxon>
    </lineage>
</organism>
<evidence type="ECO:0000313" key="3">
    <source>
        <dbReference type="Proteomes" id="UP000000578"/>
    </source>
</evidence>
<dbReference type="NCBIfam" id="TIGR02593">
    <property type="entry name" value="CRISPR_cas5"/>
    <property type="match status" value="1"/>
</dbReference>
<keyword evidence="1" id="KW-0051">Antiviral defense</keyword>
<dbReference type="GO" id="GO:0051607">
    <property type="term" value="P:defense response to virus"/>
    <property type="evidence" value="ECO:0007669"/>
    <property type="project" value="UniProtKB-KW"/>
</dbReference>
<sequence>MKALAFRISFFEHLFKNHYTKAFKLSYPTLLPTEALGLIGNICGYDRKNVYKELKDLYFGSTFLDGYYIEENITFIQFKKETGGKYRSGIVKSQVYHNSEHLVIIAGDEKKLNEKILNKIKTLNSDPIENNLGKWLLVKPIRYPYGGWNDFFAKDIRILDKFLEVEEKENVRGYVPLDWVKSINENSEIETMPVKYKNKMEYFVFIKRGYALLKEKVKTVLDIPIYSLEDFNYL</sequence>
<dbReference type="InterPro" id="IPR013422">
    <property type="entry name" value="CRISPR-assoc_prot_Cas5_N"/>
</dbReference>
<accession>Q74N42</accession>
<proteinExistence type="predicted"/>
<evidence type="ECO:0000256" key="1">
    <source>
        <dbReference type="ARBA" id="ARBA00023118"/>
    </source>
</evidence>
<dbReference type="KEGG" id="neq:NEQ020"/>
<gene>
    <name evidence="2" type="ordered locus">NEQ020</name>
</gene>
<dbReference type="EnsemblBacteria" id="AAR38875">
    <property type="protein sequence ID" value="AAR38875"/>
    <property type="gene ID" value="NEQ020"/>
</dbReference>
<evidence type="ECO:0000313" key="2">
    <source>
        <dbReference type="EMBL" id="AAR38875.1"/>
    </source>
</evidence>
<dbReference type="Proteomes" id="UP000000578">
    <property type="component" value="Chromosome"/>
</dbReference>
<reference evidence="2 3" key="1">
    <citation type="journal article" date="2003" name="Proc. Natl. Acad. Sci. U.S.A.">
        <title>The genome of Nanoarchaeum equitans: insights into early archaeal evolution and derived parasitism.</title>
        <authorList>
            <person name="Waters E."/>
            <person name="Hohn M.J."/>
            <person name="Ahel I."/>
            <person name="Graham D.E."/>
            <person name="Adams M.D."/>
            <person name="Barnstead M."/>
            <person name="Beeson K.Y."/>
            <person name="Bibbs L."/>
            <person name="Bolanos R."/>
            <person name="Keller M."/>
            <person name="Kretz K."/>
            <person name="Lin X."/>
            <person name="Mathur E."/>
            <person name="Ni J."/>
            <person name="Podar M."/>
            <person name="Richardson T."/>
            <person name="Sutton G.G."/>
            <person name="Simon M."/>
            <person name="Soll D."/>
            <person name="Stetter K.O."/>
            <person name="Short J.M."/>
            <person name="Noordewier M."/>
        </authorList>
    </citation>
    <scope>NUCLEOTIDE SEQUENCE [LARGE SCALE GENOMIC DNA]</scope>
    <source>
        <strain evidence="2 3">Kin4-M</strain>
    </source>
</reference>
<dbReference type="EMBL" id="AE017199">
    <property type="protein sequence ID" value="AAR38875.1"/>
    <property type="molecule type" value="Genomic_DNA"/>
</dbReference>
<protein>
    <submittedName>
        <fullName evidence="2">NEQ020</fullName>
    </submittedName>
</protein>
<name>Q74N42_NANEQ</name>
<dbReference type="STRING" id="228908.NEQ020"/>